<dbReference type="SUPFAM" id="SSF88659">
    <property type="entry name" value="Sigma3 and sigma4 domains of RNA polymerase sigma factors"/>
    <property type="match status" value="1"/>
</dbReference>
<name>A0A1I2PJQ4_9FIRM</name>
<comment type="similarity">
    <text evidence="1 6">Belongs to the sigma-70 factor family. ECF subfamily.</text>
</comment>
<dbReference type="Proteomes" id="UP000199337">
    <property type="component" value="Unassembled WGS sequence"/>
</dbReference>
<proteinExistence type="inferred from homology"/>
<dbReference type="Pfam" id="PF08281">
    <property type="entry name" value="Sigma70_r4_2"/>
    <property type="match status" value="1"/>
</dbReference>
<dbReference type="Gene3D" id="1.10.10.10">
    <property type="entry name" value="Winged helix-like DNA-binding domain superfamily/Winged helix DNA-binding domain"/>
    <property type="match status" value="1"/>
</dbReference>
<evidence type="ECO:0000259" key="7">
    <source>
        <dbReference type="Pfam" id="PF04542"/>
    </source>
</evidence>
<dbReference type="GO" id="GO:0006352">
    <property type="term" value="P:DNA-templated transcription initiation"/>
    <property type="evidence" value="ECO:0007669"/>
    <property type="project" value="InterPro"/>
</dbReference>
<reference evidence="10" key="1">
    <citation type="submission" date="2016-10" db="EMBL/GenBank/DDBJ databases">
        <authorList>
            <person name="Varghese N."/>
            <person name="Submissions S."/>
        </authorList>
    </citation>
    <scope>NUCLEOTIDE SEQUENCE [LARGE SCALE GENOMIC DNA]</scope>
    <source>
        <strain evidence="10">DSM 17038</strain>
    </source>
</reference>
<evidence type="ECO:0000256" key="2">
    <source>
        <dbReference type="ARBA" id="ARBA00023015"/>
    </source>
</evidence>
<feature type="domain" description="RNA polymerase sigma factor 70 region 4 type 2" evidence="8">
    <location>
        <begin position="128"/>
        <end position="180"/>
    </location>
</feature>
<keyword evidence="10" id="KW-1185">Reference proteome</keyword>
<dbReference type="GO" id="GO:0006950">
    <property type="term" value="P:response to stress"/>
    <property type="evidence" value="ECO:0007669"/>
    <property type="project" value="UniProtKB-ARBA"/>
</dbReference>
<dbReference type="InterPro" id="IPR013325">
    <property type="entry name" value="RNA_pol_sigma_r2"/>
</dbReference>
<keyword evidence="5 6" id="KW-0804">Transcription</keyword>
<organism evidence="9 10">
    <name type="scientific">Desulfotruncus arcticus DSM 17038</name>
    <dbReference type="NCBI Taxonomy" id="1121424"/>
    <lineage>
        <taxon>Bacteria</taxon>
        <taxon>Bacillati</taxon>
        <taxon>Bacillota</taxon>
        <taxon>Clostridia</taxon>
        <taxon>Eubacteriales</taxon>
        <taxon>Desulfallaceae</taxon>
        <taxon>Desulfotruncus</taxon>
    </lineage>
</organism>
<dbReference type="GO" id="GO:0003677">
    <property type="term" value="F:DNA binding"/>
    <property type="evidence" value="ECO:0007669"/>
    <property type="project" value="UniProtKB-KW"/>
</dbReference>
<gene>
    <name evidence="9" type="ORF">SAMN05660649_00944</name>
</gene>
<dbReference type="RefSeq" id="WP_092469167.1">
    <property type="nucleotide sequence ID" value="NZ_FOOX01000002.1"/>
</dbReference>
<evidence type="ECO:0000313" key="10">
    <source>
        <dbReference type="Proteomes" id="UP000199337"/>
    </source>
</evidence>
<dbReference type="Pfam" id="PF04542">
    <property type="entry name" value="Sigma70_r2"/>
    <property type="match status" value="1"/>
</dbReference>
<keyword evidence="3 6" id="KW-0731">Sigma factor</keyword>
<evidence type="ECO:0000259" key="8">
    <source>
        <dbReference type="Pfam" id="PF08281"/>
    </source>
</evidence>
<dbReference type="EMBL" id="FOOX01000002">
    <property type="protein sequence ID" value="SFG16455.1"/>
    <property type="molecule type" value="Genomic_DNA"/>
</dbReference>
<sequence length="192" mass="21976">MEDNADQNLIIRCREGDEQAWRQLLARYEVYVYRLCLRIGGSRDEALDLTQEALVKVLTGLSKYQLGRPFKPWLRQVTVNACLNCLRRRAPTTISLEQPVAEDIVLGDTLTGNTNDPVDAAEWQDAREVLRQAINGLSPQQRLVLVMRHQEGLSYEEIAVTTDLPIGTVKTHLFRARQELRRKLGSVYEWEG</sequence>
<dbReference type="InterPro" id="IPR014284">
    <property type="entry name" value="RNA_pol_sigma-70_dom"/>
</dbReference>
<dbReference type="CDD" id="cd06171">
    <property type="entry name" value="Sigma70_r4"/>
    <property type="match status" value="1"/>
</dbReference>
<evidence type="ECO:0000313" key="9">
    <source>
        <dbReference type="EMBL" id="SFG16455.1"/>
    </source>
</evidence>
<dbReference type="AlphaFoldDB" id="A0A1I2PJQ4"/>
<dbReference type="InterPro" id="IPR007627">
    <property type="entry name" value="RNA_pol_sigma70_r2"/>
</dbReference>
<dbReference type="GO" id="GO:0016987">
    <property type="term" value="F:sigma factor activity"/>
    <property type="evidence" value="ECO:0007669"/>
    <property type="project" value="UniProtKB-KW"/>
</dbReference>
<accession>A0A1I2PJQ4</accession>
<dbReference type="Gene3D" id="1.10.1740.10">
    <property type="match status" value="1"/>
</dbReference>
<dbReference type="SUPFAM" id="SSF88946">
    <property type="entry name" value="Sigma2 domain of RNA polymerase sigma factors"/>
    <property type="match status" value="1"/>
</dbReference>
<evidence type="ECO:0000256" key="6">
    <source>
        <dbReference type="RuleBase" id="RU000716"/>
    </source>
</evidence>
<feature type="domain" description="RNA polymerase sigma-70 region 2" evidence="7">
    <location>
        <begin position="25"/>
        <end position="90"/>
    </location>
</feature>
<dbReference type="NCBIfam" id="TIGR02937">
    <property type="entry name" value="sigma70-ECF"/>
    <property type="match status" value="1"/>
</dbReference>
<dbReference type="InterPro" id="IPR036388">
    <property type="entry name" value="WH-like_DNA-bd_sf"/>
</dbReference>
<keyword evidence="4 6" id="KW-0238">DNA-binding</keyword>
<dbReference type="InterPro" id="IPR000838">
    <property type="entry name" value="RNA_pol_sigma70_ECF_CS"/>
</dbReference>
<dbReference type="PROSITE" id="PS01063">
    <property type="entry name" value="SIGMA70_ECF"/>
    <property type="match status" value="1"/>
</dbReference>
<evidence type="ECO:0000256" key="3">
    <source>
        <dbReference type="ARBA" id="ARBA00023082"/>
    </source>
</evidence>
<evidence type="ECO:0000256" key="4">
    <source>
        <dbReference type="ARBA" id="ARBA00023125"/>
    </source>
</evidence>
<dbReference type="InterPro" id="IPR013324">
    <property type="entry name" value="RNA_pol_sigma_r3/r4-like"/>
</dbReference>
<dbReference type="PANTHER" id="PTHR43133:SF8">
    <property type="entry name" value="RNA POLYMERASE SIGMA FACTOR HI_1459-RELATED"/>
    <property type="match status" value="1"/>
</dbReference>
<dbReference type="InterPro" id="IPR013249">
    <property type="entry name" value="RNA_pol_sigma70_r4_t2"/>
</dbReference>
<evidence type="ECO:0000256" key="1">
    <source>
        <dbReference type="ARBA" id="ARBA00010641"/>
    </source>
</evidence>
<evidence type="ECO:0000256" key="5">
    <source>
        <dbReference type="ARBA" id="ARBA00023163"/>
    </source>
</evidence>
<dbReference type="STRING" id="341036.SAMN05660649_00944"/>
<protein>
    <recommendedName>
        <fullName evidence="6">RNA polymerase sigma factor</fullName>
    </recommendedName>
</protein>
<dbReference type="InterPro" id="IPR039425">
    <property type="entry name" value="RNA_pol_sigma-70-like"/>
</dbReference>
<keyword evidence="2 6" id="KW-0805">Transcription regulation</keyword>
<dbReference type="OrthoDB" id="9782703at2"/>
<dbReference type="PANTHER" id="PTHR43133">
    <property type="entry name" value="RNA POLYMERASE ECF-TYPE SIGMA FACTO"/>
    <property type="match status" value="1"/>
</dbReference>